<dbReference type="Proteomes" id="UP000029878">
    <property type="component" value="Unassembled WGS sequence"/>
</dbReference>
<reference evidence="7 8" key="1">
    <citation type="journal article" date="2014" name="Genome Announc.">
        <title>Draft genome sequences of eight enterohepatic helicobacter species isolated from both laboratory and wild rodents.</title>
        <authorList>
            <person name="Sheh A."/>
            <person name="Shen Z."/>
            <person name="Fox J.G."/>
        </authorList>
    </citation>
    <scope>NUCLEOTIDE SEQUENCE [LARGE SCALE GENOMIC DNA]</scope>
    <source>
        <strain evidence="7 8">ATCC 700114</strain>
    </source>
</reference>
<dbReference type="PROSITE" id="PS50111">
    <property type="entry name" value="CHEMOTAXIS_TRANSDUC_2"/>
    <property type="match status" value="1"/>
</dbReference>
<comment type="similarity">
    <text evidence="2">Belongs to the methyl-accepting chemotaxis (MCP) protein family.</text>
</comment>
<dbReference type="Gene3D" id="1.10.287.950">
    <property type="entry name" value="Methyl-accepting chemotaxis protein"/>
    <property type="match status" value="1"/>
</dbReference>
<comment type="caution">
    <text evidence="7">The sequence shown here is derived from an EMBL/GenBank/DDBJ whole genome shotgun (WGS) entry which is preliminary data.</text>
</comment>
<evidence type="ECO:0000256" key="2">
    <source>
        <dbReference type="ARBA" id="ARBA00029447"/>
    </source>
</evidence>
<dbReference type="SUPFAM" id="SSF58104">
    <property type="entry name" value="Methyl-accepting chemotaxis protein (MCP) signaling domain"/>
    <property type="match status" value="1"/>
</dbReference>
<feature type="transmembrane region" description="Helical" evidence="4">
    <location>
        <begin position="174"/>
        <end position="194"/>
    </location>
</feature>
<feature type="domain" description="HAMP" evidence="6">
    <location>
        <begin position="196"/>
        <end position="251"/>
    </location>
</feature>
<dbReference type="PANTHER" id="PTHR32089">
    <property type="entry name" value="METHYL-ACCEPTING CHEMOTAXIS PROTEIN MCPB"/>
    <property type="match status" value="1"/>
</dbReference>
<evidence type="ECO:0000313" key="7">
    <source>
        <dbReference type="EMBL" id="TLD84134.1"/>
    </source>
</evidence>
<organism evidence="7 8">
    <name type="scientific">Helicobacter trogontum</name>
    <dbReference type="NCBI Taxonomy" id="50960"/>
    <lineage>
        <taxon>Bacteria</taxon>
        <taxon>Pseudomonadati</taxon>
        <taxon>Campylobacterota</taxon>
        <taxon>Epsilonproteobacteria</taxon>
        <taxon>Campylobacterales</taxon>
        <taxon>Helicobacteraceae</taxon>
        <taxon>Helicobacter</taxon>
    </lineage>
</organism>
<protein>
    <submittedName>
        <fullName evidence="7">Methyl-accepting chemotaxis protein</fullName>
    </submittedName>
</protein>
<evidence type="ECO:0000256" key="3">
    <source>
        <dbReference type="PROSITE-ProRule" id="PRU00284"/>
    </source>
</evidence>
<evidence type="ECO:0000259" key="5">
    <source>
        <dbReference type="PROSITE" id="PS50111"/>
    </source>
</evidence>
<sequence>MMRTFRSKVLFTLFVFIVCSFGGLYFTITNGFNKMAAKEGREIAQMIGNSVFQTIRMSMNIGVREIMDSSIEEANKIEGIESIAIYRAKSIDEIWGERYSHDIPANIQEVFTTKKQHIDSGERKGSFTLKKPLIANASCLECHANVQQGDILGVLDLNISLDSMYDQIDETQRYLLLTMVGAGILVLIGLYIFFEKELVKPLNNLRDMAKDLTEGGSGDLTKRIAIKSQDEVGITSTYVNRFIETIQNTIALSKGVSEENTATCLMLSEVAETLSENADKQFILVDKVNELTQEVGKQLVIVEQTASHTIHDIDETEATLIEFTTKLQDSINLITELAKDQESVVAHADDLTRHANHIREVVSIINDISDQTNVLALNAAIEAARAGEHGRSFAVVANEVKQLAERTRKSLGEISSNVNLVTQSISDMQHTIIDVANSMRTITDTTEPLITHANDAKDKLQITKNNSLKLKETNNTIVQGTNDLSVMMNDMMSHSKSTQAMGYNINEAVSEMTQKAQSLEDSISKFKT</sequence>
<dbReference type="Gene3D" id="3.30.450.290">
    <property type="match status" value="1"/>
</dbReference>
<keyword evidence="4" id="KW-0812">Transmembrane</keyword>
<dbReference type="SMART" id="SM00304">
    <property type="entry name" value="HAMP"/>
    <property type="match status" value="1"/>
</dbReference>
<proteinExistence type="inferred from homology"/>
<dbReference type="GO" id="GO:0016020">
    <property type="term" value="C:membrane"/>
    <property type="evidence" value="ECO:0007669"/>
    <property type="project" value="InterPro"/>
</dbReference>
<dbReference type="InterPro" id="IPR003660">
    <property type="entry name" value="HAMP_dom"/>
</dbReference>
<evidence type="ECO:0000256" key="1">
    <source>
        <dbReference type="ARBA" id="ARBA00023224"/>
    </source>
</evidence>
<dbReference type="Pfam" id="PF00015">
    <property type="entry name" value="MCPsignal"/>
    <property type="match status" value="1"/>
</dbReference>
<feature type="domain" description="Methyl-accepting transducer" evidence="5">
    <location>
        <begin position="256"/>
        <end position="447"/>
    </location>
</feature>
<keyword evidence="4" id="KW-1133">Transmembrane helix</keyword>
<dbReference type="EMBL" id="JRPL02000004">
    <property type="protein sequence ID" value="TLD84134.1"/>
    <property type="molecule type" value="Genomic_DNA"/>
</dbReference>
<dbReference type="AlphaFoldDB" id="A0A4U8SDE5"/>
<dbReference type="SMART" id="SM00283">
    <property type="entry name" value="MA"/>
    <property type="match status" value="1"/>
</dbReference>
<dbReference type="CDD" id="cd06225">
    <property type="entry name" value="HAMP"/>
    <property type="match status" value="1"/>
</dbReference>
<gene>
    <name evidence="7" type="ORF">LS81_002710</name>
</gene>
<evidence type="ECO:0000256" key="4">
    <source>
        <dbReference type="SAM" id="Phobius"/>
    </source>
</evidence>
<accession>A0A4U8SDE5</accession>
<keyword evidence="4" id="KW-0472">Membrane</keyword>
<dbReference type="InterPro" id="IPR004089">
    <property type="entry name" value="MCPsignal_dom"/>
</dbReference>
<dbReference type="PANTHER" id="PTHR32089:SF112">
    <property type="entry name" value="LYSOZYME-LIKE PROTEIN-RELATED"/>
    <property type="match status" value="1"/>
</dbReference>
<evidence type="ECO:0000259" key="6">
    <source>
        <dbReference type="PROSITE" id="PS50885"/>
    </source>
</evidence>
<keyword evidence="1 3" id="KW-0807">Transducer</keyword>
<name>A0A4U8SDE5_9HELI</name>
<dbReference type="PROSITE" id="PS50885">
    <property type="entry name" value="HAMP"/>
    <property type="match status" value="1"/>
</dbReference>
<dbReference type="Pfam" id="PF00672">
    <property type="entry name" value="HAMP"/>
    <property type="match status" value="1"/>
</dbReference>
<dbReference type="OrthoDB" id="9776024at2"/>
<evidence type="ECO:0000313" key="8">
    <source>
        <dbReference type="Proteomes" id="UP000029878"/>
    </source>
</evidence>
<dbReference type="GO" id="GO:0007165">
    <property type="term" value="P:signal transduction"/>
    <property type="evidence" value="ECO:0007669"/>
    <property type="project" value="UniProtKB-KW"/>
</dbReference>
<dbReference type="RefSeq" id="WP_034346790.1">
    <property type="nucleotide sequence ID" value="NZ_FZNG01000027.1"/>
</dbReference>